<protein>
    <recommendedName>
        <fullName evidence="3">Lipoprotein</fullName>
    </recommendedName>
</protein>
<dbReference type="AlphaFoldDB" id="A0A842I5U1"/>
<dbReference type="RefSeq" id="WP_185795939.1">
    <property type="nucleotide sequence ID" value="NZ_JACLQD010000001.1"/>
</dbReference>
<reference evidence="1 2" key="1">
    <citation type="journal article" date="2017" name="Int. J. Syst. Evol. Microbiol.">
        <title>Gemmobacter straminiformis sp. nov., isolated from an artificial fountain.</title>
        <authorList>
            <person name="Kang J.Y."/>
            <person name="Kim M.J."/>
            <person name="Chun J."/>
            <person name="Son K.P."/>
            <person name="Jahng K.Y."/>
        </authorList>
    </citation>
    <scope>NUCLEOTIDE SEQUENCE [LARGE SCALE GENOMIC DNA]</scope>
    <source>
        <strain evidence="1 2">CAM-8</strain>
    </source>
</reference>
<evidence type="ECO:0000313" key="1">
    <source>
        <dbReference type="EMBL" id="MBC2834328.1"/>
    </source>
</evidence>
<proteinExistence type="predicted"/>
<keyword evidence="2" id="KW-1185">Reference proteome</keyword>
<accession>A0A842I5U1</accession>
<evidence type="ECO:0000313" key="2">
    <source>
        <dbReference type="Proteomes" id="UP000555411"/>
    </source>
</evidence>
<dbReference type="PROSITE" id="PS51257">
    <property type="entry name" value="PROKAR_LIPOPROTEIN"/>
    <property type="match status" value="1"/>
</dbReference>
<organism evidence="1 2">
    <name type="scientific">Paragemmobacter straminiformis</name>
    <dbReference type="NCBI Taxonomy" id="2045119"/>
    <lineage>
        <taxon>Bacteria</taxon>
        <taxon>Pseudomonadati</taxon>
        <taxon>Pseudomonadota</taxon>
        <taxon>Alphaproteobacteria</taxon>
        <taxon>Rhodobacterales</taxon>
        <taxon>Paracoccaceae</taxon>
        <taxon>Paragemmobacter</taxon>
    </lineage>
</organism>
<evidence type="ECO:0008006" key="3">
    <source>
        <dbReference type="Google" id="ProtNLM"/>
    </source>
</evidence>
<name>A0A842I5U1_9RHOB</name>
<dbReference type="EMBL" id="JACLQD010000001">
    <property type="protein sequence ID" value="MBC2834328.1"/>
    <property type="molecule type" value="Genomic_DNA"/>
</dbReference>
<dbReference type="Proteomes" id="UP000555411">
    <property type="component" value="Unassembled WGS sequence"/>
</dbReference>
<gene>
    <name evidence="1" type="ORF">H7F16_02340</name>
</gene>
<comment type="caution">
    <text evidence="1">The sequence shown here is derived from an EMBL/GenBank/DDBJ whole genome shotgun (WGS) entry which is preliminary data.</text>
</comment>
<sequence length="45" mass="4824">MSTSKIVFALCMVAFVAGCAAKKEEVVYVDDAAVSTEPTYTGKYK</sequence>